<gene>
    <name evidence="4" type="ORF">LITE_LOCUS12619</name>
    <name evidence="5" type="ORF">LITE_LOCUS46078</name>
</gene>
<evidence type="ECO:0000313" key="4">
    <source>
        <dbReference type="EMBL" id="CAI0404797.1"/>
    </source>
</evidence>
<organism evidence="4 6">
    <name type="scientific">Linum tenue</name>
    <dbReference type="NCBI Taxonomy" id="586396"/>
    <lineage>
        <taxon>Eukaryota</taxon>
        <taxon>Viridiplantae</taxon>
        <taxon>Streptophyta</taxon>
        <taxon>Embryophyta</taxon>
        <taxon>Tracheophyta</taxon>
        <taxon>Spermatophyta</taxon>
        <taxon>Magnoliopsida</taxon>
        <taxon>eudicotyledons</taxon>
        <taxon>Gunneridae</taxon>
        <taxon>Pentapetalae</taxon>
        <taxon>rosids</taxon>
        <taxon>fabids</taxon>
        <taxon>Malpighiales</taxon>
        <taxon>Linaceae</taxon>
        <taxon>Linum</taxon>
    </lineage>
</organism>
<sequence>MLEAAEKYEKAFALYSVSDLNFSADLFLKEDKNGVLIGAPGPTDWANVRRILPFLKKFYEFTMKVSGSLYATSNIFFDEVSSLYRLLMKWEKDEDTGFSEMASRMKKKYETYWGDVEKMNKLLYVAAVLNPMCKFKYVEFALTKIYHENGLGEKLAEQVNKATYEIFEYYRNLLASKMGEDNSNDKGSSGNINVDDDEDDLMAEFRRCNKPKDGSMSSSELDKYLKEEVEDGPIEILSWWKANSVRFPILAHMAKDVLAFPVSTVSSESAFSTGGRVIDAFRSSLTPNLVEVLICTQNWLRTELQPLSFEEDVSDVEKMEAAVQKLKDNTGDGVINLDKDANGNDEQGSGRG</sequence>
<dbReference type="InterPro" id="IPR025525">
    <property type="entry name" value="hAT-like_transposase_RNase-H"/>
</dbReference>
<evidence type="ECO:0008006" key="7">
    <source>
        <dbReference type="Google" id="ProtNLM"/>
    </source>
</evidence>
<evidence type="ECO:0000259" key="3">
    <source>
        <dbReference type="Pfam" id="PF14372"/>
    </source>
</evidence>
<dbReference type="InterPro" id="IPR008906">
    <property type="entry name" value="HATC_C_dom"/>
</dbReference>
<evidence type="ECO:0000313" key="6">
    <source>
        <dbReference type="Proteomes" id="UP001154282"/>
    </source>
</evidence>
<dbReference type="EMBL" id="CAMGYJ010000004">
    <property type="protein sequence ID" value="CAI0404797.1"/>
    <property type="molecule type" value="Genomic_DNA"/>
</dbReference>
<dbReference type="InterPro" id="IPR012337">
    <property type="entry name" value="RNaseH-like_sf"/>
</dbReference>
<feature type="domain" description="hAT-like transposase RNase-H fold" evidence="3">
    <location>
        <begin position="66"/>
        <end position="170"/>
    </location>
</feature>
<keyword evidence="6" id="KW-1185">Reference proteome</keyword>
<dbReference type="Pfam" id="PF14372">
    <property type="entry name" value="hAT-like_RNase-H"/>
    <property type="match status" value="1"/>
</dbReference>
<feature type="region of interest" description="Disordered" evidence="1">
    <location>
        <begin position="330"/>
        <end position="352"/>
    </location>
</feature>
<evidence type="ECO:0000259" key="2">
    <source>
        <dbReference type="Pfam" id="PF05699"/>
    </source>
</evidence>
<protein>
    <recommendedName>
        <fullName evidence="7">Transposase</fullName>
    </recommendedName>
</protein>
<evidence type="ECO:0000313" key="5">
    <source>
        <dbReference type="EMBL" id="CAI0551660.1"/>
    </source>
</evidence>
<dbReference type="GO" id="GO:0003677">
    <property type="term" value="F:DNA binding"/>
    <property type="evidence" value="ECO:0007669"/>
    <property type="project" value="InterPro"/>
</dbReference>
<feature type="domain" description="HAT C-terminal dimerisation" evidence="2">
    <location>
        <begin position="220"/>
        <end position="300"/>
    </location>
</feature>
<comment type="caution">
    <text evidence="4">The sequence shown here is derived from an EMBL/GenBank/DDBJ whole genome shotgun (WGS) entry which is preliminary data.</text>
</comment>
<dbReference type="SUPFAM" id="SSF53098">
    <property type="entry name" value="Ribonuclease H-like"/>
    <property type="match status" value="1"/>
</dbReference>
<name>A0AAV0J4F3_9ROSI</name>
<dbReference type="EMBL" id="CAMGYJ010000010">
    <property type="protein sequence ID" value="CAI0551660.1"/>
    <property type="molecule type" value="Genomic_DNA"/>
</dbReference>
<dbReference type="PANTHER" id="PTHR23272">
    <property type="entry name" value="BED FINGER-RELATED"/>
    <property type="match status" value="1"/>
</dbReference>
<reference evidence="4" key="1">
    <citation type="submission" date="2022-08" db="EMBL/GenBank/DDBJ databases">
        <authorList>
            <person name="Gutierrez-Valencia J."/>
        </authorList>
    </citation>
    <scope>NUCLEOTIDE SEQUENCE</scope>
</reference>
<dbReference type="GO" id="GO:0046983">
    <property type="term" value="F:protein dimerization activity"/>
    <property type="evidence" value="ECO:0007669"/>
    <property type="project" value="InterPro"/>
</dbReference>
<dbReference type="AlphaFoldDB" id="A0AAV0J4F3"/>
<dbReference type="Proteomes" id="UP001154282">
    <property type="component" value="Unassembled WGS sequence"/>
</dbReference>
<accession>A0AAV0J4F3</accession>
<proteinExistence type="predicted"/>
<evidence type="ECO:0000256" key="1">
    <source>
        <dbReference type="SAM" id="MobiDB-lite"/>
    </source>
</evidence>
<dbReference type="Pfam" id="PF05699">
    <property type="entry name" value="Dimer_Tnp_hAT"/>
    <property type="match status" value="1"/>
</dbReference>
<dbReference type="PANTHER" id="PTHR23272:SF184">
    <property type="entry name" value="OS03G0311250 PROTEIN"/>
    <property type="match status" value="1"/>
</dbReference>